<dbReference type="SMART" id="SM00342">
    <property type="entry name" value="HTH_ARAC"/>
    <property type="match status" value="1"/>
</dbReference>
<dbReference type="PROSITE" id="PS01124">
    <property type="entry name" value="HTH_ARAC_FAMILY_2"/>
    <property type="match status" value="1"/>
</dbReference>
<evidence type="ECO:0000313" key="6">
    <source>
        <dbReference type="EMBL" id="SEQ72376.1"/>
    </source>
</evidence>
<dbReference type="EMBL" id="FOFA01000005">
    <property type="protein sequence ID" value="SEQ72376.1"/>
    <property type="molecule type" value="Genomic_DNA"/>
</dbReference>
<dbReference type="STRING" id="1036181.SAMN05421756_105190"/>
<keyword evidence="4" id="KW-0804">Transcription</keyword>
<dbReference type="PANTHER" id="PTHR46796">
    <property type="entry name" value="HTH-TYPE TRANSCRIPTIONAL ACTIVATOR RHAS-RELATED"/>
    <property type="match status" value="1"/>
</dbReference>
<dbReference type="PROSITE" id="PS00041">
    <property type="entry name" value="HTH_ARAC_FAMILY_1"/>
    <property type="match status" value="1"/>
</dbReference>
<protein>
    <submittedName>
        <fullName evidence="6">AraC-type DNA-binding protein</fullName>
    </submittedName>
</protein>
<dbReference type="InterPro" id="IPR050204">
    <property type="entry name" value="AraC_XylS_family_regulators"/>
</dbReference>
<keyword evidence="1" id="KW-0805">Transcription regulation</keyword>
<name>A0A1H9ICS2_9ACTN</name>
<dbReference type="AlphaFoldDB" id="A0A1H9ICS2"/>
<dbReference type="GO" id="GO:0043565">
    <property type="term" value="F:sequence-specific DNA binding"/>
    <property type="evidence" value="ECO:0007669"/>
    <property type="project" value="InterPro"/>
</dbReference>
<evidence type="ECO:0000259" key="5">
    <source>
        <dbReference type="PROSITE" id="PS01124"/>
    </source>
</evidence>
<dbReference type="Pfam" id="PF12833">
    <property type="entry name" value="HTH_18"/>
    <property type="match status" value="1"/>
</dbReference>
<sequence>MQFGPDEHSAYPHVESRMLLAVESGRGEVVVDGTVLALGPGDLVLMPWGHAVRYRPDARDPYLVHGAHLVPWQDASEPIDLAVPHHLEHPLTGTAARADRPLPVGSALWVTSEERHPALRTVARLATQVWDRGTPTLEAARALGTLLVDALGAPAAPGSADDHALPLALRRAIAWVGAEPGRPVTLEQVAAAAGVSPPTVTRLFRRHLGTSPLAWVLDARVEAAKLLLTTTALPVAQVARRVGFGDAYYFSRQFRRRTGTTPTTWRRRWSAP</sequence>
<dbReference type="InterPro" id="IPR018062">
    <property type="entry name" value="HTH_AraC-typ_CS"/>
</dbReference>
<dbReference type="Pfam" id="PF02311">
    <property type="entry name" value="AraC_binding"/>
    <property type="match status" value="1"/>
</dbReference>
<dbReference type="InterPro" id="IPR018060">
    <property type="entry name" value="HTH_AraC"/>
</dbReference>
<evidence type="ECO:0000256" key="2">
    <source>
        <dbReference type="ARBA" id="ARBA00023125"/>
    </source>
</evidence>
<dbReference type="InterPro" id="IPR009057">
    <property type="entry name" value="Homeodomain-like_sf"/>
</dbReference>
<evidence type="ECO:0000256" key="4">
    <source>
        <dbReference type="ARBA" id="ARBA00023163"/>
    </source>
</evidence>
<evidence type="ECO:0000256" key="3">
    <source>
        <dbReference type="ARBA" id="ARBA00023159"/>
    </source>
</evidence>
<keyword evidence="3" id="KW-0010">Activator</keyword>
<dbReference type="GO" id="GO:0003700">
    <property type="term" value="F:DNA-binding transcription factor activity"/>
    <property type="evidence" value="ECO:0007669"/>
    <property type="project" value="InterPro"/>
</dbReference>
<proteinExistence type="predicted"/>
<keyword evidence="2 6" id="KW-0238">DNA-binding</keyword>
<dbReference type="InterPro" id="IPR037923">
    <property type="entry name" value="HTH-like"/>
</dbReference>
<dbReference type="PANTHER" id="PTHR46796:SF6">
    <property type="entry name" value="ARAC SUBFAMILY"/>
    <property type="match status" value="1"/>
</dbReference>
<dbReference type="SUPFAM" id="SSF51215">
    <property type="entry name" value="Regulatory protein AraC"/>
    <property type="match status" value="1"/>
</dbReference>
<reference evidence="7" key="1">
    <citation type="submission" date="2016-10" db="EMBL/GenBank/DDBJ databases">
        <authorList>
            <person name="Varghese N."/>
            <person name="Submissions S."/>
        </authorList>
    </citation>
    <scope>NUCLEOTIDE SEQUENCE [LARGE SCALE GENOMIC DNA]</scope>
    <source>
        <strain evidence="7">CGMCC 4.6856</strain>
    </source>
</reference>
<organism evidence="6 7">
    <name type="scientific">Microlunatus flavus</name>
    <dbReference type="NCBI Taxonomy" id="1036181"/>
    <lineage>
        <taxon>Bacteria</taxon>
        <taxon>Bacillati</taxon>
        <taxon>Actinomycetota</taxon>
        <taxon>Actinomycetes</taxon>
        <taxon>Propionibacteriales</taxon>
        <taxon>Propionibacteriaceae</taxon>
        <taxon>Microlunatus</taxon>
    </lineage>
</organism>
<gene>
    <name evidence="6" type="ORF">SAMN05421756_105190</name>
</gene>
<dbReference type="Gene3D" id="1.10.10.60">
    <property type="entry name" value="Homeodomain-like"/>
    <property type="match status" value="2"/>
</dbReference>
<dbReference type="PRINTS" id="PR00032">
    <property type="entry name" value="HTHARAC"/>
</dbReference>
<dbReference type="OrthoDB" id="5464689at2"/>
<dbReference type="Proteomes" id="UP000198504">
    <property type="component" value="Unassembled WGS sequence"/>
</dbReference>
<dbReference type="RefSeq" id="WP_091181303.1">
    <property type="nucleotide sequence ID" value="NZ_FOFA01000005.1"/>
</dbReference>
<dbReference type="InterPro" id="IPR020449">
    <property type="entry name" value="Tscrpt_reg_AraC-type_HTH"/>
</dbReference>
<accession>A0A1H9ICS2</accession>
<dbReference type="InterPro" id="IPR003313">
    <property type="entry name" value="AraC-bd"/>
</dbReference>
<feature type="domain" description="HTH araC/xylS-type" evidence="5">
    <location>
        <begin position="170"/>
        <end position="268"/>
    </location>
</feature>
<dbReference type="SUPFAM" id="SSF46689">
    <property type="entry name" value="Homeodomain-like"/>
    <property type="match status" value="2"/>
</dbReference>
<evidence type="ECO:0000313" key="7">
    <source>
        <dbReference type="Proteomes" id="UP000198504"/>
    </source>
</evidence>
<evidence type="ECO:0000256" key="1">
    <source>
        <dbReference type="ARBA" id="ARBA00023015"/>
    </source>
</evidence>
<keyword evidence="7" id="KW-1185">Reference proteome</keyword>